<evidence type="ECO:0000256" key="1">
    <source>
        <dbReference type="SAM" id="MobiDB-lite"/>
    </source>
</evidence>
<dbReference type="AlphaFoldDB" id="X1MJX2"/>
<evidence type="ECO:0000313" key="2">
    <source>
        <dbReference type="EMBL" id="GAI14985.1"/>
    </source>
</evidence>
<feature type="non-terminal residue" evidence="2">
    <location>
        <position position="61"/>
    </location>
</feature>
<name>X1MJX2_9ZZZZ</name>
<sequence>MNEALTKLITGRLKPETKPEPAQIPVPVSFKLKAIEGDGAAFKPRFISDNEAERIKLKSIR</sequence>
<protein>
    <submittedName>
        <fullName evidence="2">Uncharacterized protein</fullName>
    </submittedName>
</protein>
<accession>X1MJX2</accession>
<comment type="caution">
    <text evidence="2">The sequence shown here is derived from an EMBL/GenBank/DDBJ whole genome shotgun (WGS) entry which is preliminary data.</text>
</comment>
<dbReference type="EMBL" id="BARV01007968">
    <property type="protein sequence ID" value="GAI14985.1"/>
    <property type="molecule type" value="Genomic_DNA"/>
</dbReference>
<gene>
    <name evidence="2" type="ORF">S06H3_16129</name>
</gene>
<proteinExistence type="predicted"/>
<reference evidence="2" key="1">
    <citation type="journal article" date="2014" name="Front. Microbiol.">
        <title>High frequency of phylogenetically diverse reductive dehalogenase-homologous genes in deep subseafloor sedimentary metagenomes.</title>
        <authorList>
            <person name="Kawai M."/>
            <person name="Futagami T."/>
            <person name="Toyoda A."/>
            <person name="Takaki Y."/>
            <person name="Nishi S."/>
            <person name="Hori S."/>
            <person name="Arai W."/>
            <person name="Tsubouchi T."/>
            <person name="Morono Y."/>
            <person name="Uchiyama I."/>
            <person name="Ito T."/>
            <person name="Fujiyama A."/>
            <person name="Inagaki F."/>
            <person name="Takami H."/>
        </authorList>
    </citation>
    <scope>NUCLEOTIDE SEQUENCE</scope>
    <source>
        <strain evidence="2">Expedition CK06-06</strain>
    </source>
</reference>
<organism evidence="2">
    <name type="scientific">marine sediment metagenome</name>
    <dbReference type="NCBI Taxonomy" id="412755"/>
    <lineage>
        <taxon>unclassified sequences</taxon>
        <taxon>metagenomes</taxon>
        <taxon>ecological metagenomes</taxon>
    </lineage>
</organism>
<feature type="region of interest" description="Disordered" evidence="1">
    <location>
        <begin position="1"/>
        <end position="22"/>
    </location>
</feature>